<proteinExistence type="inferred from homology"/>
<feature type="transmembrane region" description="Helical" evidence="10">
    <location>
        <begin position="277"/>
        <end position="299"/>
    </location>
</feature>
<sequence>MRVPYDDDDDDAYDAIESAHEHEGLLERESVRAKDDDALRAVGDLDEWFSRLYAYFANKGYRCAMTSRVVNLATLGFTIWLSGFLLLFVDWGYLSTTCAEDAERCDVLRDAVYSEPYHYGGFVRNTVVTVYLLLFSTYWLWSAIRLAYDAAPLADMRRFCNQKLALSDRDLYTITWPEVLQRVVHLQATTRLCISRELNEHDIVARILRKENYLTGMVNREVLNVSLDAPLLRGHRWFTKVIEWNVDLAVFNGMFDENFTVKPSFYDVSAMRYRFRCLAIINAILSPFLAIFLSMYFVLSYAEKFYNNPSTVGTREWTSYAWWKMREFNELPHFTQHRLSAAYPNANKYVAQFPSPVVNILAKFVSYVVGSFAAIALVCAMIDDRLLQAYVGDRDVLWITAVLGTMLATSRSLMAGENTVFEPNVIMSRIVAHTHYLPKHWRDAAHKEEVQREFNSFFSLKAMMFLEEIASIFAAPFLLWFPLCESSNDIVQFVRQFTVNKPGVGDVCSLSAFDFTRHGNKHYGAPAHASKAQRSRQGKLEKSFLTFQATYPQWRPDESGRDMLNSLNGFTSTHEHELGKSADLSASVLRQSMRRYDAPLSSEKEPTSSFRQRGGGSREPAYGAGAMFQPASMTTETMSLVDTLGASQTVLQHYYEDRLCDSGDVDTAAENSPDRDEGARDDDNARARETKHTSIADIQMYQRPSPVAIVPIPMHAFPVEVERPANDGPSVLDSILLPNSTHLPPLGGEAKM</sequence>
<keyword evidence="5 10" id="KW-0812">Transmembrane</keyword>
<evidence type="ECO:0000256" key="11">
    <source>
        <dbReference type="SAM" id="MobiDB-lite"/>
    </source>
</evidence>
<evidence type="ECO:0000313" key="12">
    <source>
        <dbReference type="EMBL" id="CAD8587645.1"/>
    </source>
</evidence>
<dbReference type="GO" id="GO:0006869">
    <property type="term" value="P:lipid transport"/>
    <property type="evidence" value="ECO:0007669"/>
    <property type="project" value="UniProtKB-KW"/>
</dbReference>
<evidence type="ECO:0000256" key="9">
    <source>
        <dbReference type="ARBA" id="ARBA00023136"/>
    </source>
</evidence>
<dbReference type="AlphaFoldDB" id="A0A6U0CCE1"/>
<dbReference type="PANTHER" id="PTHR13038">
    <property type="entry name" value="APG9 AUTOPHAGY 9"/>
    <property type="match status" value="1"/>
</dbReference>
<gene>
    <name evidence="12" type="ORF">OMED0929_LOCUS6557</name>
</gene>
<evidence type="ECO:0000256" key="1">
    <source>
        <dbReference type="ARBA" id="ARBA00004511"/>
    </source>
</evidence>
<name>A0A6U0CCE1_9CHLO</name>
<evidence type="ECO:0000256" key="8">
    <source>
        <dbReference type="ARBA" id="ARBA00023055"/>
    </source>
</evidence>
<dbReference type="GO" id="GO:0005776">
    <property type="term" value="C:autophagosome"/>
    <property type="evidence" value="ECO:0007669"/>
    <property type="project" value="TreeGrafter"/>
</dbReference>
<evidence type="ECO:0000256" key="10">
    <source>
        <dbReference type="RuleBase" id="RU364027"/>
    </source>
</evidence>
<comment type="subcellular location">
    <subcellularLocation>
        <location evidence="1 10">Preautophagosomal structure membrane</location>
        <topology evidence="1 10">Multi-pass membrane protein</topology>
    </subcellularLocation>
</comment>
<keyword evidence="8 10" id="KW-0445">Lipid transport</keyword>
<feature type="transmembrane region" description="Helical" evidence="10">
    <location>
        <begin position="364"/>
        <end position="382"/>
    </location>
</feature>
<dbReference type="GO" id="GO:0034497">
    <property type="term" value="P:protein localization to phagophore assembly site"/>
    <property type="evidence" value="ECO:0007669"/>
    <property type="project" value="TreeGrafter"/>
</dbReference>
<evidence type="ECO:0000256" key="5">
    <source>
        <dbReference type="ARBA" id="ARBA00022692"/>
    </source>
</evidence>
<dbReference type="GO" id="GO:0034045">
    <property type="term" value="C:phagophore assembly site membrane"/>
    <property type="evidence" value="ECO:0007669"/>
    <property type="project" value="UniProtKB-SubCell"/>
</dbReference>
<dbReference type="PANTHER" id="PTHR13038:SF10">
    <property type="entry name" value="AUTOPHAGY-RELATED PROTEIN 9"/>
    <property type="match status" value="1"/>
</dbReference>
<feature type="transmembrane region" description="Helical" evidence="10">
    <location>
        <begin position="128"/>
        <end position="148"/>
    </location>
</feature>
<evidence type="ECO:0000256" key="4">
    <source>
        <dbReference type="ARBA" id="ARBA00022448"/>
    </source>
</evidence>
<comment type="similarity">
    <text evidence="2 10">Belongs to the ATG9 family.</text>
</comment>
<reference evidence="12" key="1">
    <citation type="submission" date="2021-01" db="EMBL/GenBank/DDBJ databases">
        <authorList>
            <person name="Corre E."/>
            <person name="Pelletier E."/>
            <person name="Niang G."/>
            <person name="Scheremetjew M."/>
            <person name="Finn R."/>
            <person name="Kale V."/>
            <person name="Holt S."/>
            <person name="Cochrane G."/>
            <person name="Meng A."/>
            <person name="Brown T."/>
            <person name="Cohen L."/>
        </authorList>
    </citation>
    <scope>NUCLEOTIDE SEQUENCE</scope>
    <source>
        <strain evidence="12">Clade-D-RCC2572</strain>
    </source>
</reference>
<comment type="caution">
    <text evidence="10">Lacks conserved residue(s) required for the propagation of feature annotation.</text>
</comment>
<dbReference type="GO" id="GO:0000422">
    <property type="term" value="P:autophagy of mitochondrion"/>
    <property type="evidence" value="ECO:0007669"/>
    <property type="project" value="TreeGrafter"/>
</dbReference>
<dbReference type="InterPro" id="IPR007241">
    <property type="entry name" value="Autophagy-rel_prot_9"/>
</dbReference>
<keyword evidence="4 10" id="KW-0813">Transport</keyword>
<feature type="compositionally biased region" description="Basic and acidic residues" evidence="11">
    <location>
        <begin position="596"/>
        <end position="606"/>
    </location>
</feature>
<keyword evidence="7 10" id="KW-0072">Autophagy</keyword>
<feature type="region of interest" description="Disordered" evidence="11">
    <location>
        <begin position="596"/>
        <end position="621"/>
    </location>
</feature>
<evidence type="ECO:0000256" key="6">
    <source>
        <dbReference type="ARBA" id="ARBA00022989"/>
    </source>
</evidence>
<comment type="function">
    <text evidence="10">Phospholipid scramblase involved in autophagy. Cycles between the preautophagosomal structure/phagophore assembly site (PAS) and the cytoplasmic vesicle pool and supplies membrane for the growing autophagosome. Lipid scramblase activity plays a key role in preautophagosomal structure/phagophore assembly by distributing the phospholipids that arrive through ATG2 from the cytoplasmic to the luminal leaflet of the bilayer, thereby driving autophagosomal membrane expansion.</text>
</comment>
<keyword evidence="9 10" id="KW-0472">Membrane</keyword>
<dbReference type="GO" id="GO:0034727">
    <property type="term" value="P:piecemeal microautophagy of the nucleus"/>
    <property type="evidence" value="ECO:0007669"/>
    <property type="project" value="TreeGrafter"/>
</dbReference>
<feature type="compositionally biased region" description="Basic and acidic residues" evidence="11">
    <location>
        <begin position="672"/>
        <end position="694"/>
    </location>
</feature>
<evidence type="ECO:0000256" key="7">
    <source>
        <dbReference type="ARBA" id="ARBA00023006"/>
    </source>
</evidence>
<keyword evidence="6 10" id="KW-1133">Transmembrane helix</keyword>
<protein>
    <recommendedName>
        <fullName evidence="3 10">Autophagy-related protein 9</fullName>
    </recommendedName>
</protein>
<feature type="transmembrane region" description="Helical" evidence="10">
    <location>
        <begin position="69"/>
        <end position="89"/>
    </location>
</feature>
<evidence type="ECO:0000256" key="2">
    <source>
        <dbReference type="ARBA" id="ARBA00006185"/>
    </source>
</evidence>
<dbReference type="Pfam" id="PF04109">
    <property type="entry name" value="ATG9"/>
    <property type="match status" value="1"/>
</dbReference>
<dbReference type="EMBL" id="HBEW01007754">
    <property type="protein sequence ID" value="CAD8587645.1"/>
    <property type="molecule type" value="Transcribed_RNA"/>
</dbReference>
<dbReference type="GO" id="GO:0061709">
    <property type="term" value="P:reticulophagy"/>
    <property type="evidence" value="ECO:0007669"/>
    <property type="project" value="TreeGrafter"/>
</dbReference>
<evidence type="ECO:0000256" key="3">
    <source>
        <dbReference type="ARBA" id="ARBA00018074"/>
    </source>
</evidence>
<organism evidence="12">
    <name type="scientific">Ostreococcus mediterraneus</name>
    <dbReference type="NCBI Taxonomy" id="1486918"/>
    <lineage>
        <taxon>Eukaryota</taxon>
        <taxon>Viridiplantae</taxon>
        <taxon>Chlorophyta</taxon>
        <taxon>Mamiellophyceae</taxon>
        <taxon>Mamiellales</taxon>
        <taxon>Bathycoccaceae</taxon>
        <taxon>Ostreococcus</taxon>
    </lineage>
</organism>
<feature type="region of interest" description="Disordered" evidence="11">
    <location>
        <begin position="663"/>
        <end position="698"/>
    </location>
</feature>
<accession>A0A6U0CCE1</accession>